<evidence type="ECO:0000259" key="2">
    <source>
        <dbReference type="SMART" id="SM00507"/>
    </source>
</evidence>
<accession>A0A917IDR7</accession>
<organism evidence="3 4">
    <name type="scientific">Microbacterium album</name>
    <dbReference type="NCBI Taxonomy" id="2053191"/>
    <lineage>
        <taxon>Bacteria</taxon>
        <taxon>Bacillati</taxon>
        <taxon>Actinomycetota</taxon>
        <taxon>Actinomycetes</taxon>
        <taxon>Micrococcales</taxon>
        <taxon>Microbacteriaceae</taxon>
        <taxon>Microbacterium</taxon>
    </lineage>
</organism>
<evidence type="ECO:0000313" key="4">
    <source>
        <dbReference type="Proteomes" id="UP000657592"/>
    </source>
</evidence>
<dbReference type="Gene3D" id="1.10.30.50">
    <property type="match status" value="1"/>
</dbReference>
<evidence type="ECO:0000256" key="1">
    <source>
        <dbReference type="SAM" id="MobiDB-lite"/>
    </source>
</evidence>
<reference evidence="3" key="1">
    <citation type="journal article" date="2014" name="Int. J. Syst. Evol. Microbiol.">
        <title>Complete genome sequence of Corynebacterium casei LMG S-19264T (=DSM 44701T), isolated from a smear-ripened cheese.</title>
        <authorList>
            <consortium name="US DOE Joint Genome Institute (JGI-PGF)"/>
            <person name="Walter F."/>
            <person name="Albersmeier A."/>
            <person name="Kalinowski J."/>
            <person name="Ruckert C."/>
        </authorList>
    </citation>
    <scope>NUCLEOTIDE SEQUENCE</scope>
    <source>
        <strain evidence="3">CGMCC 1.15794</strain>
    </source>
</reference>
<dbReference type="CDD" id="cd00085">
    <property type="entry name" value="HNHc"/>
    <property type="match status" value="1"/>
</dbReference>
<dbReference type="Proteomes" id="UP000657592">
    <property type="component" value="Unassembled WGS sequence"/>
</dbReference>
<reference evidence="3" key="2">
    <citation type="submission" date="2020-09" db="EMBL/GenBank/DDBJ databases">
        <authorList>
            <person name="Sun Q."/>
            <person name="Zhou Y."/>
        </authorList>
    </citation>
    <scope>NUCLEOTIDE SEQUENCE</scope>
    <source>
        <strain evidence="3">CGMCC 1.15794</strain>
    </source>
</reference>
<sequence length="493" mass="53587">MDRRFPGASNVGGPAYRGGMEQRYATSDEGRDVLASVDALRALIQQTGALADADLVAAVGTVEALGRMVDAARVRLAGEVDVRSARDSEDRLSAKFGCRNGVELLERTTRVSAKTINARIRLDKRTRPRMSLTGDELPARFPHVGQALRDGTLGVDATHEITGSLARVEDRADPQQWDAAEATTVAYATGALEEQAGMIPPTFAEVEMHARTWAAYLDQDGPEPDAERATRNRGLTLGTPRDGLVPLRGSLLPEVAAGLQRLLDAHLNPAVRFTPTLDPEDRDETEAWSQDEAVHDPRTNTQKRHDVLAVIIQAAAKATETPTLGGAAPTLVVTVAEDDLHDPTAAARIDDTRVPVSTAHRIACTGAVQKIIHDRTGRIIRLGTPERVFNAHQRRAITARDGGCVIPGCTIPAAWCEIHHVDEHANGGPTHTDNGVLVCWWHHHNLDRSGWDIRMRAGIPVIKAPPWIDRRGTYRPAPNALIRRRPRARPPSG</sequence>
<dbReference type="InterPro" id="IPR003870">
    <property type="entry name" value="DUF222"/>
</dbReference>
<dbReference type="Pfam" id="PF02720">
    <property type="entry name" value="DUF222"/>
    <property type="match status" value="1"/>
</dbReference>
<feature type="domain" description="HNH nuclease" evidence="2">
    <location>
        <begin position="392"/>
        <end position="445"/>
    </location>
</feature>
<dbReference type="EMBL" id="BMJY01000002">
    <property type="protein sequence ID" value="GGH38170.1"/>
    <property type="molecule type" value="Genomic_DNA"/>
</dbReference>
<dbReference type="InterPro" id="IPR003615">
    <property type="entry name" value="HNH_nuc"/>
</dbReference>
<keyword evidence="4" id="KW-1185">Reference proteome</keyword>
<comment type="caution">
    <text evidence="3">The sequence shown here is derived from an EMBL/GenBank/DDBJ whole genome shotgun (WGS) entry which is preliminary data.</text>
</comment>
<dbReference type="SMART" id="SM00507">
    <property type="entry name" value="HNHc"/>
    <property type="match status" value="1"/>
</dbReference>
<protein>
    <recommendedName>
        <fullName evidence="2">HNH nuclease domain-containing protein</fullName>
    </recommendedName>
</protein>
<name>A0A917IDR7_9MICO</name>
<dbReference type="AlphaFoldDB" id="A0A917IDR7"/>
<gene>
    <name evidence="3" type="ORF">GCM10010921_08580</name>
</gene>
<feature type="region of interest" description="Disordered" evidence="1">
    <location>
        <begin position="274"/>
        <end position="298"/>
    </location>
</feature>
<proteinExistence type="predicted"/>
<evidence type="ECO:0000313" key="3">
    <source>
        <dbReference type="EMBL" id="GGH38170.1"/>
    </source>
</evidence>